<accession>A0AAD9WAF0</accession>
<dbReference type="EMBL" id="JAUBYV010000011">
    <property type="protein sequence ID" value="KAK2624150.1"/>
    <property type="molecule type" value="Genomic_DNA"/>
</dbReference>
<organism evidence="2 3">
    <name type="scientific">Diplocarpon rosae</name>
    <dbReference type="NCBI Taxonomy" id="946125"/>
    <lineage>
        <taxon>Eukaryota</taxon>
        <taxon>Fungi</taxon>
        <taxon>Dikarya</taxon>
        <taxon>Ascomycota</taxon>
        <taxon>Pezizomycotina</taxon>
        <taxon>Leotiomycetes</taxon>
        <taxon>Helotiales</taxon>
        <taxon>Drepanopezizaceae</taxon>
        <taxon>Diplocarpon</taxon>
    </lineage>
</organism>
<feature type="compositionally biased region" description="Low complexity" evidence="1">
    <location>
        <begin position="675"/>
        <end position="699"/>
    </location>
</feature>
<reference evidence="2" key="1">
    <citation type="submission" date="2023-06" db="EMBL/GenBank/DDBJ databases">
        <title>Draft genome of Marssonina rosae.</title>
        <authorList>
            <person name="Cheng Q."/>
        </authorList>
    </citation>
    <scope>NUCLEOTIDE SEQUENCE</scope>
    <source>
        <strain evidence="2">R4</strain>
    </source>
</reference>
<evidence type="ECO:0000256" key="1">
    <source>
        <dbReference type="SAM" id="MobiDB-lite"/>
    </source>
</evidence>
<dbReference type="Proteomes" id="UP001285354">
    <property type="component" value="Unassembled WGS sequence"/>
</dbReference>
<feature type="compositionally biased region" description="Polar residues" evidence="1">
    <location>
        <begin position="15"/>
        <end position="28"/>
    </location>
</feature>
<proteinExistence type="predicted"/>
<feature type="compositionally biased region" description="Basic and acidic residues" evidence="1">
    <location>
        <begin position="870"/>
        <end position="881"/>
    </location>
</feature>
<evidence type="ECO:0000313" key="2">
    <source>
        <dbReference type="EMBL" id="KAK2624150.1"/>
    </source>
</evidence>
<dbReference type="AlphaFoldDB" id="A0AAD9WAF0"/>
<feature type="region of interest" description="Disordered" evidence="1">
    <location>
        <begin position="483"/>
        <end position="559"/>
    </location>
</feature>
<protein>
    <recommendedName>
        <fullName evidence="4">Proteophosphoglycan ppg4</fullName>
    </recommendedName>
</protein>
<feature type="compositionally biased region" description="Basic and acidic residues" evidence="1">
    <location>
        <begin position="892"/>
        <end position="908"/>
    </location>
</feature>
<feature type="compositionally biased region" description="Low complexity" evidence="1">
    <location>
        <begin position="924"/>
        <end position="933"/>
    </location>
</feature>
<gene>
    <name evidence="2" type="ORF">QTJ16_006784</name>
</gene>
<keyword evidence="3" id="KW-1185">Reference proteome</keyword>
<feature type="region of interest" description="Disordered" evidence="1">
    <location>
        <begin position="603"/>
        <end position="713"/>
    </location>
</feature>
<evidence type="ECO:0008006" key="4">
    <source>
        <dbReference type="Google" id="ProtNLM"/>
    </source>
</evidence>
<evidence type="ECO:0000313" key="3">
    <source>
        <dbReference type="Proteomes" id="UP001285354"/>
    </source>
</evidence>
<sequence>MGNEQSAPASRRAQNKLSKPKTNNNSGANPLGSKVATVLHSNSARAPHHELGIVADESTESRYGLLPRPTALSAPGDIPAGVEVEPTRQEKQKRRMSLFRSKSVQPESMQHIVEFNVEKAVELPAEPSRWSMVVVPRGEPPVCEAPHHASGPQMEMRSLHGTTHPRLSLVSPMPPHAPEQPAEFISRYEPGEARPLLGRTYSETQLYVPIRRRSLLQHGVATRASPVAEPRHPPTPPAKNEEELPNHHTPRTSATSFPPAKLAPLEQPRDLPPCPRVETPNEMDYGHIGAFKLGTLRITNGAASPPPSYETPRRAATMGYEDGLGPRSMAPSLLGEGRHSWGDVRAASPLRHDSGTAAAVSGRGPRPQTLARTVSYKYTHQHQHQHELKFEFESPLPPKPVFTALTVDIPDPTLATLALFDFTTDVTRARVNGSSSTLPEIANSYIPKDLALSPFSFDESPSASPGLHVVSKHMAIEDELFEAEPQTPLLSSSPETETDTDTERQPRSFDSGYGSTSLWETKMKTKTTKTTKTKTVTGPQDSPVKPLAKADSGYGSNISVRSFKRDPAQAAREPLQPKARYAGTCSVPSARINSIPTAESATNTNINVAPRNKKSLPALPAEASLDSESELELSRSRSRSRHPPPAPLVLNLAPQRPDRTSFPSPLTSHPVVAFQLQPQSQPESQSQLRPSSQSQSQLQCRRRTGKNTRGPRVDNLLVASIPNTDDVARLGLRRSYTKETQATILPVASLEGRDGLSLERLQRPLPPIPHESIHELPTTMLLRARAAEQLRELPALPILSYTAPTGEEVNKRRHTSPAPLPNLPRHVKPPRLSNESYSFATGQTHRTALSSTSNLTGTGPDTAPRPAPARRCELSTQEIHDLTANPKPYSEQTREPDGRIERSRERIRSYPPQAHARFSIGPTSPLASPLLSPCRQDSDLYASDDKRQRDLVVSSTSKQAKSHPPVSMVTQRSVVPPRSGSHPIFDPLTQGLARPDHQLASYYHAECRQSTGEALTMPGRKSMDAYCYGQVAGAMSASHRSFDAGQSGSRQGKGWNVGAGYEEHAFGALPTWVDGAVRTSISYQQHQHS</sequence>
<feature type="region of interest" description="Disordered" evidence="1">
    <location>
        <begin position="221"/>
        <end position="276"/>
    </location>
</feature>
<name>A0AAD9WAF0_9HELO</name>
<comment type="caution">
    <text evidence="2">The sequence shown here is derived from an EMBL/GenBank/DDBJ whole genome shotgun (WGS) entry which is preliminary data.</text>
</comment>
<feature type="region of interest" description="Disordered" evidence="1">
    <location>
        <begin position="1"/>
        <end position="102"/>
    </location>
</feature>
<feature type="compositionally biased region" description="Polar residues" evidence="1">
    <location>
        <begin position="833"/>
        <end position="859"/>
    </location>
</feature>
<feature type="region of interest" description="Disordered" evidence="1">
    <location>
        <begin position="806"/>
        <end position="981"/>
    </location>
</feature>